<dbReference type="Proteomes" id="UP000322214">
    <property type="component" value="Chromosome"/>
</dbReference>
<evidence type="ECO:0000313" key="2">
    <source>
        <dbReference type="Proteomes" id="UP000322214"/>
    </source>
</evidence>
<dbReference type="STRING" id="980251.GCA_001642875_00540"/>
<dbReference type="KEGG" id="mff:MFFC18_31440"/>
<sequence>MAAGKHSLRRMKFVILDHRPSESDRTACTTESSHEARTDERHFDLMFEVEAKDSLHTIAAVELPLVSSQAVDITVLANHRNEYLNYEGPISNNRGTVSRYAFGNWSGDFSEQAVLTFDTASRHFAGESWTIRIDAANGELLRVA</sequence>
<dbReference type="AlphaFoldDB" id="A0A5B9PA50"/>
<keyword evidence="2" id="KW-1185">Reference proteome</keyword>
<protein>
    <submittedName>
        <fullName evidence="1">Uncharacterized protein</fullName>
    </submittedName>
</protein>
<reference evidence="1 2" key="1">
    <citation type="submission" date="2019-08" db="EMBL/GenBank/DDBJ databases">
        <title>Deep-cultivation of Planctomycetes and their phenomic and genomic characterization uncovers novel biology.</title>
        <authorList>
            <person name="Wiegand S."/>
            <person name="Jogler M."/>
            <person name="Boedeker C."/>
            <person name="Pinto D."/>
            <person name="Vollmers J."/>
            <person name="Rivas-Marin E."/>
            <person name="Kohn T."/>
            <person name="Peeters S.H."/>
            <person name="Heuer A."/>
            <person name="Rast P."/>
            <person name="Oberbeckmann S."/>
            <person name="Bunk B."/>
            <person name="Jeske O."/>
            <person name="Meyerdierks A."/>
            <person name="Storesund J.E."/>
            <person name="Kallscheuer N."/>
            <person name="Luecker S."/>
            <person name="Lage O.M."/>
            <person name="Pohl T."/>
            <person name="Merkel B.J."/>
            <person name="Hornburger P."/>
            <person name="Mueller R.-W."/>
            <person name="Bruemmer F."/>
            <person name="Labrenz M."/>
            <person name="Spormann A.M."/>
            <person name="Op den Camp H."/>
            <person name="Overmann J."/>
            <person name="Amann R."/>
            <person name="Jetten M.S.M."/>
            <person name="Mascher T."/>
            <person name="Medema M.H."/>
            <person name="Devos D.P."/>
            <person name="Kaster A.-K."/>
            <person name="Ovreas L."/>
            <person name="Rohde M."/>
            <person name="Galperin M.Y."/>
            <person name="Jogler C."/>
        </authorList>
    </citation>
    <scope>NUCLEOTIDE SEQUENCE [LARGE SCALE GENOMIC DNA]</scope>
    <source>
        <strain evidence="1 2">FC18</strain>
    </source>
</reference>
<evidence type="ECO:0000313" key="1">
    <source>
        <dbReference type="EMBL" id="QEG23248.1"/>
    </source>
</evidence>
<organism evidence="1 2">
    <name type="scientific">Mariniblastus fucicola</name>
    <dbReference type="NCBI Taxonomy" id="980251"/>
    <lineage>
        <taxon>Bacteria</taxon>
        <taxon>Pseudomonadati</taxon>
        <taxon>Planctomycetota</taxon>
        <taxon>Planctomycetia</taxon>
        <taxon>Pirellulales</taxon>
        <taxon>Pirellulaceae</taxon>
        <taxon>Mariniblastus</taxon>
    </lineage>
</organism>
<name>A0A5B9PA50_9BACT</name>
<gene>
    <name evidence="1" type="ORF">MFFC18_31440</name>
</gene>
<dbReference type="EMBL" id="CP042912">
    <property type="protein sequence ID" value="QEG23248.1"/>
    <property type="molecule type" value="Genomic_DNA"/>
</dbReference>
<proteinExistence type="predicted"/>
<accession>A0A5B9PA50</accession>